<dbReference type="Gene3D" id="1.10.10.10">
    <property type="entry name" value="Winged helix-like DNA-binding domain superfamily/Winged helix DNA-binding domain"/>
    <property type="match status" value="1"/>
</dbReference>
<comment type="caution">
    <text evidence="5">The sequence shown here is derived from an EMBL/GenBank/DDBJ whole genome shotgun (WGS) entry which is preliminary data.</text>
</comment>
<evidence type="ECO:0000256" key="1">
    <source>
        <dbReference type="ARBA" id="ARBA00023015"/>
    </source>
</evidence>
<dbReference type="SMART" id="SM00421">
    <property type="entry name" value="HTH_LUXR"/>
    <property type="match status" value="1"/>
</dbReference>
<name>A0A7V8B0R9_9HYPH</name>
<dbReference type="InterPro" id="IPR036388">
    <property type="entry name" value="WH-like_DNA-bd_sf"/>
</dbReference>
<keyword evidence="3" id="KW-0804">Transcription</keyword>
<dbReference type="PROSITE" id="PS50043">
    <property type="entry name" value="HTH_LUXR_2"/>
    <property type="match status" value="1"/>
</dbReference>
<dbReference type="InterPro" id="IPR000792">
    <property type="entry name" value="Tscrpt_reg_LuxR_C"/>
</dbReference>
<dbReference type="Proteomes" id="UP000460650">
    <property type="component" value="Unassembled WGS sequence"/>
</dbReference>
<dbReference type="CDD" id="cd06170">
    <property type="entry name" value="LuxR_C_like"/>
    <property type="match status" value="1"/>
</dbReference>
<dbReference type="PANTHER" id="PTHR44688:SF16">
    <property type="entry name" value="DNA-BINDING TRANSCRIPTIONAL ACTIVATOR DEVR_DOSR"/>
    <property type="match status" value="1"/>
</dbReference>
<dbReference type="GO" id="GO:0003677">
    <property type="term" value="F:DNA binding"/>
    <property type="evidence" value="ECO:0007669"/>
    <property type="project" value="UniProtKB-KW"/>
</dbReference>
<reference evidence="5 6" key="1">
    <citation type="submission" date="2019-09" db="EMBL/GenBank/DDBJ databases">
        <title>Taxonomic organization of the family Brucellaceae based on a phylogenomic approach.</title>
        <authorList>
            <person name="Leclercq S."/>
            <person name="Cloeckaert A."/>
            <person name="Zygmunt M.S."/>
        </authorList>
    </citation>
    <scope>NUCLEOTIDE SEQUENCE [LARGE SCALE GENOMIC DNA]</scope>
    <source>
        <strain evidence="5 6">TA93</strain>
    </source>
</reference>
<evidence type="ECO:0000259" key="4">
    <source>
        <dbReference type="PROSITE" id="PS50043"/>
    </source>
</evidence>
<protein>
    <submittedName>
        <fullName evidence="5">Helix-turn-helix transcriptional regulator</fullName>
    </submittedName>
</protein>
<evidence type="ECO:0000256" key="2">
    <source>
        <dbReference type="ARBA" id="ARBA00023125"/>
    </source>
</evidence>
<dbReference type="PRINTS" id="PR00038">
    <property type="entry name" value="HTHLUXR"/>
</dbReference>
<dbReference type="EMBL" id="WBVY01000007">
    <property type="protein sequence ID" value="KAB2655059.1"/>
    <property type="molecule type" value="Genomic_DNA"/>
</dbReference>
<sequence>MDIDIVKLDSALDRALEAAFDTSLWKEVIGGIADATGSFGANIIPASKRNPDLVIHTESLSAAFEDYFNDGWYANEWRLRALPFLKRGGTACDQQYTPRDVFEKSAYYKFQAKYGIGRTCMIGWNAAPDDLLVLTLHRRLDLDFYDEDEVAIFTRMRERLMMSADLMRQLHESRLGGMADAYEMAGVAAIFFDRFGKVTQVTSDAEAMLGVDLSVSNRELKSQRHNETSRIRELMQSVVDEKWLLPDPKHMGPVLIEREGKSPLMLRIQRLGGNLPDFFANAIGVILLDDPDNDKVASPETLRTVFKLTPKEADIVNKLCKGMSLKEIAESSFLSYETVRTHLKSAFAKTKTNRQSELVALGSKIRSPD</sequence>
<dbReference type="InterPro" id="IPR016032">
    <property type="entry name" value="Sig_transdc_resp-reg_C-effctor"/>
</dbReference>
<dbReference type="GO" id="GO:0006355">
    <property type="term" value="P:regulation of DNA-templated transcription"/>
    <property type="evidence" value="ECO:0007669"/>
    <property type="project" value="InterPro"/>
</dbReference>
<dbReference type="PANTHER" id="PTHR44688">
    <property type="entry name" value="DNA-BINDING TRANSCRIPTIONAL ACTIVATOR DEVR_DOSR"/>
    <property type="match status" value="1"/>
</dbReference>
<dbReference type="SUPFAM" id="SSF46894">
    <property type="entry name" value="C-terminal effector domain of the bipartite response regulators"/>
    <property type="match status" value="1"/>
</dbReference>
<keyword evidence="1" id="KW-0805">Transcription regulation</keyword>
<keyword evidence="2" id="KW-0238">DNA-binding</keyword>
<dbReference type="AlphaFoldDB" id="A0A7V8B0R9"/>
<evidence type="ECO:0000256" key="3">
    <source>
        <dbReference type="ARBA" id="ARBA00023163"/>
    </source>
</evidence>
<gene>
    <name evidence="5" type="ORF">F9K94_21110</name>
</gene>
<dbReference type="RefSeq" id="WP_151648243.1">
    <property type="nucleotide sequence ID" value="NZ_WBVY01000007.1"/>
</dbReference>
<dbReference type="Pfam" id="PF00196">
    <property type="entry name" value="GerE"/>
    <property type="match status" value="1"/>
</dbReference>
<evidence type="ECO:0000313" key="5">
    <source>
        <dbReference type="EMBL" id="KAB2655059.1"/>
    </source>
</evidence>
<organism evidence="5 6">
    <name type="scientific">Brucella tritici</name>
    <dbReference type="NCBI Taxonomy" id="94626"/>
    <lineage>
        <taxon>Bacteria</taxon>
        <taxon>Pseudomonadati</taxon>
        <taxon>Pseudomonadota</taxon>
        <taxon>Alphaproteobacteria</taxon>
        <taxon>Hyphomicrobiales</taxon>
        <taxon>Brucellaceae</taxon>
        <taxon>Brucella/Ochrobactrum group</taxon>
        <taxon>Brucella</taxon>
    </lineage>
</organism>
<feature type="domain" description="HTH luxR-type" evidence="4">
    <location>
        <begin position="301"/>
        <end position="366"/>
    </location>
</feature>
<proteinExistence type="predicted"/>
<accession>A0A7V8B0R9</accession>
<evidence type="ECO:0000313" key="6">
    <source>
        <dbReference type="Proteomes" id="UP000460650"/>
    </source>
</evidence>